<comment type="caution">
    <text evidence="2">The sequence shown here is derived from an EMBL/GenBank/DDBJ whole genome shotgun (WGS) entry which is preliminary data.</text>
</comment>
<organism evidence="2 3">
    <name type="scientific">Thermus aquaticus</name>
    <dbReference type="NCBI Taxonomy" id="271"/>
    <lineage>
        <taxon>Bacteria</taxon>
        <taxon>Thermotogati</taxon>
        <taxon>Deinococcota</taxon>
        <taxon>Deinococci</taxon>
        <taxon>Thermales</taxon>
        <taxon>Thermaceae</taxon>
        <taxon>Thermus</taxon>
    </lineage>
</organism>
<sequence length="188" mass="21175">MRAVVKRRPFTTEEYHRLLQAGILREDDRVELIEGEILEMSPIGSRHAAAVKRLNHLFHELLKGKALLGVQDLVRLGPYSEPQPDLTLLRPRPDFYGESHPGPEDVLLLVEVMDTSQAYDREVKLPLYAKAGIPEVWLVDLEAHRLEVYRKPTPEGFAEAQVLGPEETVAPLHFPEARLPVALILGVA</sequence>
<dbReference type="Pfam" id="PF05685">
    <property type="entry name" value="Uma2"/>
    <property type="match status" value="1"/>
</dbReference>
<dbReference type="PANTHER" id="PTHR35400:SF1">
    <property type="entry name" value="SLR1083 PROTEIN"/>
    <property type="match status" value="1"/>
</dbReference>
<dbReference type="AlphaFoldDB" id="A0A0M9AG90"/>
<dbReference type="InterPro" id="IPR008538">
    <property type="entry name" value="Uma2"/>
</dbReference>
<name>A0A0M9AG90_THEAQ</name>
<dbReference type="Proteomes" id="UP000037685">
    <property type="component" value="Unassembled WGS sequence"/>
</dbReference>
<dbReference type="SUPFAM" id="SSF52980">
    <property type="entry name" value="Restriction endonuclease-like"/>
    <property type="match status" value="1"/>
</dbReference>
<protein>
    <recommendedName>
        <fullName evidence="1">Putative restriction endonuclease domain-containing protein</fullName>
    </recommendedName>
</protein>
<dbReference type="PANTHER" id="PTHR35400">
    <property type="entry name" value="SLR1083 PROTEIN"/>
    <property type="match status" value="1"/>
</dbReference>
<proteinExistence type="predicted"/>
<evidence type="ECO:0000259" key="1">
    <source>
        <dbReference type="Pfam" id="PF05685"/>
    </source>
</evidence>
<dbReference type="EMBL" id="LHCI01000106">
    <property type="protein sequence ID" value="KOX90081.1"/>
    <property type="molecule type" value="Genomic_DNA"/>
</dbReference>
<evidence type="ECO:0000313" key="3">
    <source>
        <dbReference type="Proteomes" id="UP000037685"/>
    </source>
</evidence>
<reference evidence="2 3" key="1">
    <citation type="submission" date="2015-07" db="EMBL/GenBank/DDBJ databases">
        <authorList>
            <person name="Noorani M."/>
        </authorList>
    </citation>
    <scope>NUCLEOTIDE SEQUENCE [LARGE SCALE GENOMIC DNA]</scope>
    <source>
        <strain evidence="3">ATCC 25104 / DSM 625 / JCM 10724 / NBRC 103206 / NCIMB 11243 / YT-1</strain>
    </source>
</reference>
<dbReference type="Gene3D" id="3.90.1570.10">
    <property type="entry name" value="tt1808, chain A"/>
    <property type="match status" value="1"/>
</dbReference>
<dbReference type="CDD" id="cd06260">
    <property type="entry name" value="DUF820-like"/>
    <property type="match status" value="1"/>
</dbReference>
<dbReference type="RefSeq" id="WP_053767732.1">
    <property type="nucleotide sequence ID" value="NZ_LHCI01000106.1"/>
</dbReference>
<gene>
    <name evidence="2" type="ORF">BVI061214_01268</name>
</gene>
<dbReference type="PATRIC" id="fig|271.14.peg.1342"/>
<feature type="domain" description="Putative restriction endonuclease" evidence="1">
    <location>
        <begin position="13"/>
        <end position="181"/>
    </location>
</feature>
<dbReference type="InterPro" id="IPR012296">
    <property type="entry name" value="Nuclease_put_TT1808"/>
</dbReference>
<accession>A0A0M9AG90</accession>
<dbReference type="InterPro" id="IPR011335">
    <property type="entry name" value="Restrct_endonuc-II-like"/>
</dbReference>
<evidence type="ECO:0000313" key="2">
    <source>
        <dbReference type="EMBL" id="KOX90081.1"/>
    </source>
</evidence>